<dbReference type="Proteomes" id="UP000650994">
    <property type="component" value="Unassembled WGS sequence"/>
</dbReference>
<reference evidence="3" key="1">
    <citation type="journal article" date="2019" name="Int. J. Syst. Evol. Microbiol.">
        <title>The Global Catalogue of Microorganisms (GCM) 10K type strain sequencing project: providing services to taxonomists for standard genome sequencing and annotation.</title>
        <authorList>
            <consortium name="The Broad Institute Genomics Platform"/>
            <consortium name="The Broad Institute Genome Sequencing Center for Infectious Disease"/>
            <person name="Wu L."/>
            <person name="Ma J."/>
        </authorList>
    </citation>
    <scope>NUCLEOTIDE SEQUENCE [LARGE SCALE GENOMIC DNA]</scope>
    <source>
        <strain evidence="3">CGMCC 1.12707</strain>
    </source>
</reference>
<proteinExistence type="predicted"/>
<accession>A0ABQ1TBG0</accession>
<evidence type="ECO:0000313" key="3">
    <source>
        <dbReference type="Proteomes" id="UP000650994"/>
    </source>
</evidence>
<name>A0ABQ1TBG0_9FLAO</name>
<organism evidence="2 3">
    <name type="scientific">Chishuiella changwenlii</name>
    <dbReference type="NCBI Taxonomy" id="1434701"/>
    <lineage>
        <taxon>Bacteria</taxon>
        <taxon>Pseudomonadati</taxon>
        <taxon>Bacteroidota</taxon>
        <taxon>Flavobacteriia</taxon>
        <taxon>Flavobacteriales</taxon>
        <taxon>Weeksellaceae</taxon>
        <taxon>Chishuiella</taxon>
    </lineage>
</organism>
<dbReference type="Pfam" id="PF19573">
    <property type="entry name" value="DUF6089"/>
    <property type="match status" value="1"/>
</dbReference>
<evidence type="ECO:0000313" key="2">
    <source>
        <dbReference type="EMBL" id="GGE87659.1"/>
    </source>
</evidence>
<dbReference type="InterPro" id="IPR011250">
    <property type="entry name" value="OMP/PagP_B-barrel"/>
</dbReference>
<feature type="domain" description="DUF6089" evidence="1">
    <location>
        <begin position="24"/>
        <end position="277"/>
    </location>
</feature>
<protein>
    <recommendedName>
        <fullName evidence="1">DUF6089 domain-containing protein</fullName>
    </recommendedName>
</protein>
<comment type="caution">
    <text evidence="2">The sequence shown here is derived from an EMBL/GenBank/DDBJ whole genome shotgun (WGS) entry which is preliminary data.</text>
</comment>
<dbReference type="SUPFAM" id="SSF56925">
    <property type="entry name" value="OMPA-like"/>
    <property type="match status" value="1"/>
</dbReference>
<sequence>MFIFVRNFNNKKAKAEKITEQMNKIFLVVFTLCLSQVMLAQRHEIGVFAGGANVIGDVGKSTYINPFPTKTEPGGKIFLPISIGGLYRFNINPQMGFRANISYSRVGASDHRAKEQYKLDRNKNFRNNIVEGSLLFEYNFFDVNSDQETAQSPYIFFGVGAFSAKQKNYDYDPDENVIIEKGKYKTGLSIPFGIGYKFRYNYNWILSIESGVRYTGIDYIDYNRGEFTDRFKESIDNGTLPRDEYNKRIYGNLSNKDWYVITGISLTYAFGRPACYCD</sequence>
<gene>
    <name evidence="2" type="ORF">GCM10010984_01810</name>
</gene>
<evidence type="ECO:0000259" key="1">
    <source>
        <dbReference type="Pfam" id="PF19573"/>
    </source>
</evidence>
<dbReference type="InterPro" id="IPR045743">
    <property type="entry name" value="DUF6089"/>
</dbReference>
<dbReference type="EMBL" id="BMFL01000001">
    <property type="protein sequence ID" value="GGE87659.1"/>
    <property type="molecule type" value="Genomic_DNA"/>
</dbReference>
<keyword evidence="3" id="KW-1185">Reference proteome</keyword>